<dbReference type="KEGG" id="snep:Enr13x_44270"/>
<proteinExistence type="predicted"/>
<feature type="signal peptide" evidence="1">
    <location>
        <begin position="1"/>
        <end position="22"/>
    </location>
</feature>
<organism evidence="2 3">
    <name type="scientific">Stieleria neptunia</name>
    <dbReference type="NCBI Taxonomy" id="2527979"/>
    <lineage>
        <taxon>Bacteria</taxon>
        <taxon>Pseudomonadati</taxon>
        <taxon>Planctomycetota</taxon>
        <taxon>Planctomycetia</taxon>
        <taxon>Pirellulales</taxon>
        <taxon>Pirellulaceae</taxon>
        <taxon>Stieleria</taxon>
    </lineage>
</organism>
<evidence type="ECO:0000313" key="3">
    <source>
        <dbReference type="Proteomes" id="UP000319004"/>
    </source>
</evidence>
<dbReference type="Proteomes" id="UP000319004">
    <property type="component" value="Chromosome"/>
</dbReference>
<dbReference type="EMBL" id="CP037423">
    <property type="protein sequence ID" value="QDV44561.1"/>
    <property type="molecule type" value="Genomic_DNA"/>
</dbReference>
<evidence type="ECO:0000313" key="2">
    <source>
        <dbReference type="EMBL" id="QDV44561.1"/>
    </source>
</evidence>
<evidence type="ECO:0000256" key="1">
    <source>
        <dbReference type="SAM" id="SignalP"/>
    </source>
</evidence>
<dbReference type="RefSeq" id="WP_197455260.1">
    <property type="nucleotide sequence ID" value="NZ_CP037423.1"/>
</dbReference>
<dbReference type="AlphaFoldDB" id="A0A518HUM3"/>
<name>A0A518HUM3_9BACT</name>
<feature type="chain" id="PRO_5021910635" description="EF-hand domain-containing protein" evidence="1">
    <location>
        <begin position="23"/>
        <end position="58"/>
    </location>
</feature>
<sequence precursor="true">MTFSLRLTALLIALAARSACDANEQLKPNFQYLDTNGDGYLGTKKAEAIAKYVNEPAK</sequence>
<keyword evidence="3" id="KW-1185">Reference proteome</keyword>
<protein>
    <recommendedName>
        <fullName evidence="4">EF-hand domain-containing protein</fullName>
    </recommendedName>
</protein>
<reference evidence="2 3" key="1">
    <citation type="submission" date="2019-03" db="EMBL/GenBank/DDBJ databases">
        <title>Deep-cultivation of Planctomycetes and their phenomic and genomic characterization uncovers novel biology.</title>
        <authorList>
            <person name="Wiegand S."/>
            <person name="Jogler M."/>
            <person name="Boedeker C."/>
            <person name="Pinto D."/>
            <person name="Vollmers J."/>
            <person name="Rivas-Marin E."/>
            <person name="Kohn T."/>
            <person name="Peeters S.H."/>
            <person name="Heuer A."/>
            <person name="Rast P."/>
            <person name="Oberbeckmann S."/>
            <person name="Bunk B."/>
            <person name="Jeske O."/>
            <person name="Meyerdierks A."/>
            <person name="Storesund J.E."/>
            <person name="Kallscheuer N."/>
            <person name="Luecker S."/>
            <person name="Lage O.M."/>
            <person name="Pohl T."/>
            <person name="Merkel B.J."/>
            <person name="Hornburger P."/>
            <person name="Mueller R.-W."/>
            <person name="Bruemmer F."/>
            <person name="Labrenz M."/>
            <person name="Spormann A.M."/>
            <person name="Op den Camp H."/>
            <person name="Overmann J."/>
            <person name="Amann R."/>
            <person name="Jetten M.S.M."/>
            <person name="Mascher T."/>
            <person name="Medema M.H."/>
            <person name="Devos D.P."/>
            <person name="Kaster A.-K."/>
            <person name="Ovreas L."/>
            <person name="Rohde M."/>
            <person name="Galperin M.Y."/>
            <person name="Jogler C."/>
        </authorList>
    </citation>
    <scope>NUCLEOTIDE SEQUENCE [LARGE SCALE GENOMIC DNA]</scope>
    <source>
        <strain evidence="2 3">Enr13</strain>
    </source>
</reference>
<evidence type="ECO:0008006" key="4">
    <source>
        <dbReference type="Google" id="ProtNLM"/>
    </source>
</evidence>
<keyword evidence="1" id="KW-0732">Signal</keyword>
<accession>A0A518HUM3</accession>
<gene>
    <name evidence="2" type="ORF">Enr13x_44270</name>
</gene>